<accession>A0A084E9W3</accession>
<evidence type="ECO:0000313" key="2">
    <source>
        <dbReference type="Proteomes" id="UP000028534"/>
    </source>
</evidence>
<dbReference type="AlphaFoldDB" id="A0A084E9W3"/>
<reference evidence="1 2" key="1">
    <citation type="submission" date="2014-03" db="EMBL/GenBank/DDBJ databases">
        <title>Genome sequence of Sphingobium yanoikuyae B1.</title>
        <authorList>
            <person name="Gan H.M."/>
            <person name="Gan H.Y."/>
            <person name="Savka M.A."/>
        </authorList>
    </citation>
    <scope>NUCLEOTIDE SEQUENCE [LARGE SCALE GENOMIC DNA]</scope>
    <source>
        <strain evidence="1 2">B1</strain>
    </source>
</reference>
<protein>
    <submittedName>
        <fullName evidence="1">Transposase IS4</fullName>
    </submittedName>
</protein>
<organism evidence="1 2">
    <name type="scientific">Sphingobium yanoikuyae</name>
    <name type="common">Sphingomonas yanoikuyae</name>
    <dbReference type="NCBI Taxonomy" id="13690"/>
    <lineage>
        <taxon>Bacteria</taxon>
        <taxon>Pseudomonadati</taxon>
        <taxon>Pseudomonadota</taxon>
        <taxon>Alphaproteobacteria</taxon>
        <taxon>Sphingomonadales</taxon>
        <taxon>Sphingomonadaceae</taxon>
        <taxon>Sphingobium</taxon>
    </lineage>
</organism>
<dbReference type="PATRIC" id="fig|13690.10.peg.4801"/>
<proteinExistence type="predicted"/>
<sequence>MPHRSRNFPKNAALGMWGALLADKGYDGDRFRENLLLSNILPVIPPRSNRKVIRIAAYLNWVFENQDQNGAEARSACKPARRK</sequence>
<dbReference type="Proteomes" id="UP000028534">
    <property type="component" value="Unassembled WGS sequence"/>
</dbReference>
<gene>
    <name evidence="1" type="ORF">CP98_04660</name>
</gene>
<dbReference type="EMBL" id="JGVR01000047">
    <property type="protein sequence ID" value="KEZ14755.1"/>
    <property type="molecule type" value="Genomic_DNA"/>
</dbReference>
<comment type="caution">
    <text evidence="1">The sequence shown here is derived from an EMBL/GenBank/DDBJ whole genome shotgun (WGS) entry which is preliminary data.</text>
</comment>
<name>A0A084E9W3_SPHYA</name>
<evidence type="ECO:0000313" key="1">
    <source>
        <dbReference type="EMBL" id="KEZ14755.1"/>
    </source>
</evidence>